<reference evidence="2 3" key="1">
    <citation type="submission" date="2011-09" db="EMBL/GenBank/DDBJ databases">
        <authorList>
            <consortium name="US DOE Joint Genome Institute (JGI-PGF)"/>
            <person name="Lucas S."/>
            <person name="Han J."/>
            <person name="Lapidus A."/>
            <person name="Cheng J.-F."/>
            <person name="Goodwin L."/>
            <person name="Pitluck S."/>
            <person name="Peters L."/>
            <person name="Land M.L."/>
            <person name="Hauser L."/>
            <person name="Brambilla E."/>
            <person name="Klenk H.-P."/>
            <person name="Woyke T.J."/>
        </authorList>
    </citation>
    <scope>NUCLEOTIDE SEQUENCE [LARGE SCALE GENOMIC DNA]</scope>
    <source>
        <strain evidence="2 3">K62</strain>
    </source>
</reference>
<dbReference type="OrthoDB" id="513524at2"/>
<protein>
    <recommendedName>
        <fullName evidence="4">DNA-binding protein</fullName>
    </recommendedName>
</protein>
<dbReference type="EMBL" id="CM001484">
    <property type="protein sequence ID" value="EIE98999.1"/>
    <property type="molecule type" value="Genomic_DNA"/>
</dbReference>
<dbReference type="InterPro" id="IPR021487">
    <property type="entry name" value="DUF3140"/>
</dbReference>
<accession>I1D225</accession>
<keyword evidence="3" id="KW-1185">Reference proteome</keyword>
<dbReference type="PANTHER" id="PTHR40630:SF1">
    <property type="entry name" value="DNA-BINDING PROTEIN"/>
    <property type="match status" value="1"/>
</dbReference>
<name>I1D225_9PSEU</name>
<dbReference type="HOGENOM" id="CLU_150609_1_0_11"/>
<sequence>MSTRAVDEIWQDWNDAVNMTAEELEDWLETPESRSVGDKSDDEESTGHRSGRRIVRLLRTKKNELDEDDAAHMRKVVSYVHRHLAQRPDGDVSHTPWRYSLMNWGHDPLKD</sequence>
<dbReference type="STRING" id="928724.SacglDRAFT_02094"/>
<gene>
    <name evidence="2" type="ORF">SacglDRAFT_02094</name>
</gene>
<dbReference type="RefSeq" id="WP_005464235.1">
    <property type="nucleotide sequence ID" value="NZ_CM001484.1"/>
</dbReference>
<proteinExistence type="predicted"/>
<dbReference type="AlphaFoldDB" id="I1D225"/>
<dbReference type="Pfam" id="PF11338">
    <property type="entry name" value="DUF3140"/>
    <property type="match status" value="1"/>
</dbReference>
<dbReference type="Proteomes" id="UP000005087">
    <property type="component" value="Chromosome"/>
</dbReference>
<dbReference type="eggNOG" id="ENOG5032S3Z">
    <property type="taxonomic scope" value="Bacteria"/>
</dbReference>
<evidence type="ECO:0000313" key="2">
    <source>
        <dbReference type="EMBL" id="EIE98999.1"/>
    </source>
</evidence>
<evidence type="ECO:0008006" key="4">
    <source>
        <dbReference type="Google" id="ProtNLM"/>
    </source>
</evidence>
<organism evidence="2 3">
    <name type="scientific">Saccharomonospora glauca K62</name>
    <dbReference type="NCBI Taxonomy" id="928724"/>
    <lineage>
        <taxon>Bacteria</taxon>
        <taxon>Bacillati</taxon>
        <taxon>Actinomycetota</taxon>
        <taxon>Actinomycetes</taxon>
        <taxon>Pseudonocardiales</taxon>
        <taxon>Pseudonocardiaceae</taxon>
        <taxon>Saccharomonospora</taxon>
    </lineage>
</organism>
<evidence type="ECO:0000313" key="3">
    <source>
        <dbReference type="Proteomes" id="UP000005087"/>
    </source>
</evidence>
<dbReference type="PANTHER" id="PTHR40630">
    <property type="entry name" value="POSSIBLE DNA-BINDING PROTEIN"/>
    <property type="match status" value="1"/>
</dbReference>
<reference evidence="3" key="2">
    <citation type="submission" date="2012-01" db="EMBL/GenBank/DDBJ databases">
        <title>Noncontiguous Finished sequence of chromosome of Saccharomonospora glauca K62.</title>
        <authorList>
            <consortium name="US DOE Joint Genome Institute"/>
            <person name="Lucas S."/>
            <person name="Han J."/>
            <person name="Lapidus A."/>
            <person name="Cheng J.-F."/>
            <person name="Goodwin L."/>
            <person name="Pitluck S."/>
            <person name="Peters L."/>
            <person name="Mikhailova N."/>
            <person name="Held B."/>
            <person name="Detter J.C."/>
            <person name="Han C."/>
            <person name="Tapia R."/>
            <person name="Land M."/>
            <person name="Hauser L."/>
            <person name="Kyrpides N."/>
            <person name="Ivanova N."/>
            <person name="Pagani I."/>
            <person name="Brambilla E.-M."/>
            <person name="Klenk H.-P."/>
            <person name="Woyke T."/>
        </authorList>
    </citation>
    <scope>NUCLEOTIDE SEQUENCE [LARGE SCALE GENOMIC DNA]</scope>
    <source>
        <strain evidence="3">K62</strain>
    </source>
</reference>
<evidence type="ECO:0000256" key="1">
    <source>
        <dbReference type="SAM" id="MobiDB-lite"/>
    </source>
</evidence>
<feature type="region of interest" description="Disordered" evidence="1">
    <location>
        <begin position="26"/>
        <end position="54"/>
    </location>
</feature>